<evidence type="ECO:0000259" key="1">
    <source>
        <dbReference type="Pfam" id="PF05732"/>
    </source>
</evidence>
<feature type="domain" description="Plasmid replication protein RepL" evidence="1">
    <location>
        <begin position="53"/>
        <end position="128"/>
    </location>
</feature>
<protein>
    <recommendedName>
        <fullName evidence="1">Plasmid replication protein RepL domain-containing protein</fullName>
    </recommendedName>
</protein>
<dbReference type="Proteomes" id="UP000195667">
    <property type="component" value="Unassembled WGS sequence"/>
</dbReference>
<organism evidence="2 3">
    <name type="scientific">Crenothrix polyspora</name>
    <dbReference type="NCBI Taxonomy" id="360316"/>
    <lineage>
        <taxon>Bacteria</taxon>
        <taxon>Pseudomonadati</taxon>
        <taxon>Pseudomonadota</taxon>
        <taxon>Gammaproteobacteria</taxon>
        <taxon>Methylococcales</taxon>
        <taxon>Crenotrichaceae</taxon>
        <taxon>Crenothrix</taxon>
    </lineage>
</organism>
<dbReference type="OrthoDB" id="6638649at2"/>
<dbReference type="CDD" id="cd00090">
    <property type="entry name" value="HTH_ARSR"/>
    <property type="match status" value="1"/>
</dbReference>
<dbReference type="Gene3D" id="1.10.10.10">
    <property type="entry name" value="Winged helix-like DNA-binding domain superfamily/Winged helix DNA-binding domain"/>
    <property type="match status" value="1"/>
</dbReference>
<name>A0A1R4H4B7_9GAMM</name>
<evidence type="ECO:0000313" key="2">
    <source>
        <dbReference type="EMBL" id="SJM90680.1"/>
    </source>
</evidence>
<dbReference type="EMBL" id="FUKI01000058">
    <property type="protein sequence ID" value="SJM90680.1"/>
    <property type="molecule type" value="Genomic_DNA"/>
</dbReference>
<proteinExistence type="predicted"/>
<dbReference type="AlphaFoldDB" id="A0A1R4H4B7"/>
<dbReference type="SUPFAM" id="SSF46785">
    <property type="entry name" value="Winged helix' DNA-binding domain"/>
    <property type="match status" value="1"/>
</dbReference>
<dbReference type="InterPro" id="IPR036390">
    <property type="entry name" value="WH_DNA-bd_sf"/>
</dbReference>
<dbReference type="GO" id="GO:0006260">
    <property type="term" value="P:DNA replication"/>
    <property type="evidence" value="ECO:0007669"/>
    <property type="project" value="InterPro"/>
</dbReference>
<dbReference type="GO" id="GO:0006276">
    <property type="term" value="P:plasmid maintenance"/>
    <property type="evidence" value="ECO:0007669"/>
    <property type="project" value="InterPro"/>
</dbReference>
<dbReference type="InterPro" id="IPR011991">
    <property type="entry name" value="ArsR-like_HTH"/>
</dbReference>
<dbReference type="Pfam" id="PF05732">
    <property type="entry name" value="RepL"/>
    <property type="match status" value="1"/>
</dbReference>
<sequence>MKKDEKLYTVNEKTGEKKDGYFVYVAYSKPKITGNRWMMTFQDSLITIAKDKELTGATKSVLFFLMGNLEFENFITIKQVEIAKQLEMQKTHVSSAIKLLVNKGIILKVKEGTTSGYKLNPHYGWKGSVSNMEKEKERIVNQRIVDIKEYIKATEKN</sequence>
<dbReference type="InterPro" id="IPR036388">
    <property type="entry name" value="WH-like_DNA-bd_sf"/>
</dbReference>
<dbReference type="InterPro" id="IPR008813">
    <property type="entry name" value="Plasmid_replication_RepL"/>
</dbReference>
<reference evidence="3" key="1">
    <citation type="submission" date="2017-02" db="EMBL/GenBank/DDBJ databases">
        <authorList>
            <person name="Daims H."/>
        </authorList>
    </citation>
    <scope>NUCLEOTIDE SEQUENCE [LARGE SCALE GENOMIC DNA]</scope>
</reference>
<keyword evidence="3" id="KW-1185">Reference proteome</keyword>
<dbReference type="RefSeq" id="WP_140396783.1">
    <property type="nucleotide sequence ID" value="NZ_FUKI01000058.1"/>
</dbReference>
<gene>
    <name evidence="2" type="ORF">CRENPOLYSF1_1500002</name>
</gene>
<dbReference type="GO" id="GO:0006355">
    <property type="term" value="P:regulation of DNA-templated transcription"/>
    <property type="evidence" value="ECO:0007669"/>
    <property type="project" value="UniProtKB-ARBA"/>
</dbReference>
<accession>A0A1R4H4B7</accession>
<evidence type="ECO:0000313" key="3">
    <source>
        <dbReference type="Proteomes" id="UP000195667"/>
    </source>
</evidence>